<dbReference type="EMBL" id="KN847320">
    <property type="protein sequence ID" value="KIW54403.1"/>
    <property type="molecule type" value="Genomic_DNA"/>
</dbReference>
<keyword evidence="1" id="KW-1133">Transmembrane helix</keyword>
<accession>A0A0D2EG27</accession>
<evidence type="ECO:0000313" key="2">
    <source>
        <dbReference type="EMBL" id="KIW54403.1"/>
    </source>
</evidence>
<keyword evidence="1" id="KW-0812">Transmembrane</keyword>
<proteinExistence type="predicted"/>
<keyword evidence="1" id="KW-0472">Membrane</keyword>
<dbReference type="OrthoDB" id="2522565at2759"/>
<feature type="transmembrane region" description="Helical" evidence="1">
    <location>
        <begin position="21"/>
        <end position="41"/>
    </location>
</feature>
<name>A0A0D2EG27_9EURO</name>
<gene>
    <name evidence="2" type="ORF">PV05_06763</name>
</gene>
<dbReference type="Proteomes" id="UP000054342">
    <property type="component" value="Unassembled WGS sequence"/>
</dbReference>
<reference evidence="2 3" key="1">
    <citation type="submission" date="2015-01" db="EMBL/GenBank/DDBJ databases">
        <title>The Genome Sequence of Exophiala xenobiotica CBS118157.</title>
        <authorList>
            <consortium name="The Broad Institute Genomics Platform"/>
            <person name="Cuomo C."/>
            <person name="de Hoog S."/>
            <person name="Gorbushina A."/>
            <person name="Stielow B."/>
            <person name="Teixiera M."/>
            <person name="Abouelleil A."/>
            <person name="Chapman S.B."/>
            <person name="Priest M."/>
            <person name="Young S.K."/>
            <person name="Wortman J."/>
            <person name="Nusbaum C."/>
            <person name="Birren B."/>
        </authorList>
    </citation>
    <scope>NUCLEOTIDE SEQUENCE [LARGE SCALE GENOMIC DNA]</scope>
    <source>
        <strain evidence="2 3">CBS 118157</strain>
    </source>
</reference>
<keyword evidence="3" id="KW-1185">Reference proteome</keyword>
<evidence type="ECO:0000256" key="1">
    <source>
        <dbReference type="SAM" id="Phobius"/>
    </source>
</evidence>
<protein>
    <submittedName>
        <fullName evidence="2">Uncharacterized protein</fullName>
    </submittedName>
</protein>
<dbReference type="GeneID" id="25328671"/>
<dbReference type="AlphaFoldDB" id="A0A0D2EG27"/>
<dbReference type="RefSeq" id="XP_013314987.1">
    <property type="nucleotide sequence ID" value="XM_013459533.1"/>
</dbReference>
<dbReference type="HOGENOM" id="CLU_024135_0_0_1"/>
<sequence>MLQFCPSSFSALICPRMFNTALAKASIVVALLVFGLAVNVYHSSPILFETVTHPLSPEQDHDDSPYFNSSIHRKLFSLSTPDREYFDIDFGDYGAYNPNIIPHPTRSDAYLVFASGQTNQDNTKHTAVVCTASFVDGSLRCENKPSVVPVKRTDGHCEGDLTYFNWKPGPRDSRVLWGPDRPYIVYNTLATHSCLGLYVQDLGALIPEFSVDGQEDQIFHNGTEMQRPPPTEVMQKNWFLFWDAQNQIHVHQDTYPNRTYTRLAPDGSVGPDLSTEARQSDTACLAKYVPELHVEGWEHIHQATNSLMVTLCKRSDPSCSPSDENTFIMTIFQHKTYFEYHPEYYPYVMLFRRGSPFAVHAISEKSLWIHGKTPITNETAAASLILNGKVLPQDLMFYVTSMSWKTHGQRYHGYIDDPLFLGIGIEDTTSAGMDVLAGDLLRDLGYCASADA</sequence>
<organism evidence="2 3">
    <name type="scientific">Exophiala xenobiotica</name>
    <dbReference type="NCBI Taxonomy" id="348802"/>
    <lineage>
        <taxon>Eukaryota</taxon>
        <taxon>Fungi</taxon>
        <taxon>Dikarya</taxon>
        <taxon>Ascomycota</taxon>
        <taxon>Pezizomycotina</taxon>
        <taxon>Eurotiomycetes</taxon>
        <taxon>Chaetothyriomycetidae</taxon>
        <taxon>Chaetothyriales</taxon>
        <taxon>Herpotrichiellaceae</taxon>
        <taxon>Exophiala</taxon>
    </lineage>
</organism>
<evidence type="ECO:0000313" key="3">
    <source>
        <dbReference type="Proteomes" id="UP000054342"/>
    </source>
</evidence>